<dbReference type="InterPro" id="IPR043972">
    <property type="entry name" value="FUZ/MON1/HPS1_longin_1"/>
</dbReference>
<dbReference type="InterPro" id="IPR043971">
    <property type="entry name" value="FUZ/MON1/HPS1_longin_2"/>
</dbReference>
<dbReference type="EMBL" id="EAAA01002467">
    <property type="status" value="NOT_ANNOTATED_CDS"/>
    <property type="molecule type" value="Genomic_DNA"/>
</dbReference>
<dbReference type="OMA" id="ILTESWA"/>
<dbReference type="PANTHER" id="PTHR13559:SF1">
    <property type="entry name" value="PROTEIN FUZZY HOMOLOG"/>
    <property type="match status" value="1"/>
</dbReference>
<accession>F7A2I6</accession>
<dbReference type="Pfam" id="PF19037">
    <property type="entry name" value="Fuz_longin_2"/>
    <property type="match status" value="1"/>
</dbReference>
<dbReference type="AlphaFoldDB" id="F7A2I6"/>
<feature type="domain" description="FUZ/MON1/HPS1 first Longin" evidence="1">
    <location>
        <begin position="4"/>
        <end position="126"/>
    </location>
</feature>
<dbReference type="Proteomes" id="UP000008144">
    <property type="component" value="Chromosome 7"/>
</dbReference>
<dbReference type="GeneTree" id="ENSGT00390000010727"/>
<feature type="domain" description="FUZ/MON1/HPS1 second Longin" evidence="2">
    <location>
        <begin position="164"/>
        <end position="257"/>
    </location>
</feature>
<reference evidence="3" key="4">
    <citation type="submission" date="2025-09" db="UniProtKB">
        <authorList>
            <consortium name="Ensembl"/>
        </authorList>
    </citation>
    <scope>IDENTIFICATION</scope>
</reference>
<organism evidence="3 4">
    <name type="scientific">Ciona intestinalis</name>
    <name type="common">Transparent sea squirt</name>
    <name type="synonym">Ascidia intestinalis</name>
    <dbReference type="NCBI Taxonomy" id="7719"/>
    <lineage>
        <taxon>Eukaryota</taxon>
        <taxon>Metazoa</taxon>
        <taxon>Chordata</taxon>
        <taxon>Tunicata</taxon>
        <taxon>Ascidiacea</taxon>
        <taxon>Phlebobranchia</taxon>
        <taxon>Cionidae</taxon>
        <taxon>Ciona</taxon>
    </lineage>
</organism>
<dbReference type="Ensembl" id="ENSCINT00000015821.3">
    <property type="protein sequence ID" value="ENSCINP00000015821.3"/>
    <property type="gene ID" value="ENSCING00000007710.3"/>
</dbReference>
<protein>
    <recommendedName>
        <fullName evidence="5">Protein fuzzy homolog</fullName>
    </recommendedName>
</protein>
<proteinExistence type="predicted"/>
<dbReference type="FunCoup" id="F7A2I6">
    <property type="interactions" value="2"/>
</dbReference>
<evidence type="ECO:0000313" key="4">
    <source>
        <dbReference type="Proteomes" id="UP000008144"/>
    </source>
</evidence>
<dbReference type="STRING" id="7719.ENSCINP00000015821"/>
<evidence type="ECO:0000259" key="2">
    <source>
        <dbReference type="Pfam" id="PF19037"/>
    </source>
</evidence>
<sequence length="311" mass="34237">MAEHILCITASGGIPLLTRTKPGCSPLSFPVVGALNGVHMFAANRDVKLLSTLTGNKRIVWKVFQVSYTYSSRNSSSTITDAHISRLLENVFHSLVFLTGLQELTNIQNVDRLKKDLRSCNSLIDTYLDTIEMFGDLTQCVDVMLHEDSKLLEEHLTAFAEAADSTYGCLVNNGQVVCATAKWWLLTGLELALLSRLINTLSSSITSCDIPIYLPHSSPNIAHRLLVFTLVSGVGVKSGVRVCVLCGPQPSLTQVQETLLESFWRSAMNTLQRCAHSHTIPDPLIQTLPSPLLGFLLIDTENRRCVSLMRP</sequence>
<dbReference type="GO" id="GO:1905515">
    <property type="term" value="P:non-motile cilium assembly"/>
    <property type="evidence" value="ECO:0000318"/>
    <property type="project" value="GO_Central"/>
</dbReference>
<reference evidence="4" key="1">
    <citation type="journal article" date="2002" name="Science">
        <title>The draft genome of Ciona intestinalis: insights into chordate and vertebrate origins.</title>
        <authorList>
            <person name="Dehal P."/>
            <person name="Satou Y."/>
            <person name="Campbell R.K."/>
            <person name="Chapman J."/>
            <person name="Degnan B."/>
            <person name="De Tomaso A."/>
            <person name="Davidson B."/>
            <person name="Di Gregorio A."/>
            <person name="Gelpke M."/>
            <person name="Goodstein D.M."/>
            <person name="Harafuji N."/>
            <person name="Hastings K.E."/>
            <person name="Ho I."/>
            <person name="Hotta K."/>
            <person name="Huang W."/>
            <person name="Kawashima T."/>
            <person name="Lemaire P."/>
            <person name="Martinez D."/>
            <person name="Meinertzhagen I.A."/>
            <person name="Necula S."/>
            <person name="Nonaka M."/>
            <person name="Putnam N."/>
            <person name="Rash S."/>
            <person name="Saiga H."/>
            <person name="Satake M."/>
            <person name="Terry A."/>
            <person name="Yamada L."/>
            <person name="Wang H.G."/>
            <person name="Awazu S."/>
            <person name="Azumi K."/>
            <person name="Boore J."/>
            <person name="Branno M."/>
            <person name="Chin-Bow S."/>
            <person name="DeSantis R."/>
            <person name="Doyle S."/>
            <person name="Francino P."/>
            <person name="Keys D.N."/>
            <person name="Haga S."/>
            <person name="Hayashi H."/>
            <person name="Hino K."/>
            <person name="Imai K.S."/>
            <person name="Inaba K."/>
            <person name="Kano S."/>
            <person name="Kobayashi K."/>
            <person name="Kobayashi M."/>
            <person name="Lee B.I."/>
            <person name="Makabe K.W."/>
            <person name="Manohar C."/>
            <person name="Matassi G."/>
            <person name="Medina M."/>
            <person name="Mochizuki Y."/>
            <person name="Mount S."/>
            <person name="Morishita T."/>
            <person name="Miura S."/>
            <person name="Nakayama A."/>
            <person name="Nishizaka S."/>
            <person name="Nomoto H."/>
            <person name="Ohta F."/>
            <person name="Oishi K."/>
            <person name="Rigoutsos I."/>
            <person name="Sano M."/>
            <person name="Sasaki A."/>
            <person name="Sasakura Y."/>
            <person name="Shoguchi E."/>
            <person name="Shin-i T."/>
            <person name="Spagnuolo A."/>
            <person name="Stainier D."/>
            <person name="Suzuki M.M."/>
            <person name="Tassy O."/>
            <person name="Takatori N."/>
            <person name="Tokuoka M."/>
            <person name="Yagi K."/>
            <person name="Yoshizaki F."/>
            <person name="Wada S."/>
            <person name="Zhang C."/>
            <person name="Hyatt P.D."/>
            <person name="Larimer F."/>
            <person name="Detter C."/>
            <person name="Doggett N."/>
            <person name="Glavina T."/>
            <person name="Hawkins T."/>
            <person name="Richardson P."/>
            <person name="Lucas S."/>
            <person name="Kohara Y."/>
            <person name="Levine M."/>
            <person name="Satoh N."/>
            <person name="Rokhsar D.S."/>
        </authorList>
    </citation>
    <scope>NUCLEOTIDE SEQUENCE [LARGE SCALE GENOMIC DNA]</scope>
</reference>
<evidence type="ECO:0008006" key="5">
    <source>
        <dbReference type="Google" id="ProtNLM"/>
    </source>
</evidence>
<dbReference type="InterPro" id="IPR026069">
    <property type="entry name" value="Fuzzy"/>
</dbReference>
<name>F7A2I6_CIOIN</name>
<dbReference type="GO" id="GO:0016192">
    <property type="term" value="P:vesicle-mediated transport"/>
    <property type="evidence" value="ECO:0007669"/>
    <property type="project" value="InterPro"/>
</dbReference>
<reference evidence="3" key="2">
    <citation type="journal article" date="2008" name="Genome Biol.">
        <title>Improved genome assembly and evidence-based global gene model set for the chordate Ciona intestinalis: new insight into intron and operon populations.</title>
        <authorList>
            <person name="Satou Y."/>
            <person name="Mineta K."/>
            <person name="Ogasawara M."/>
            <person name="Sasakura Y."/>
            <person name="Shoguchi E."/>
            <person name="Ueno K."/>
            <person name="Yamada L."/>
            <person name="Matsumoto J."/>
            <person name="Wasserscheid J."/>
            <person name="Dewar K."/>
            <person name="Wiley G.B."/>
            <person name="Macmil S.L."/>
            <person name="Roe B.A."/>
            <person name="Zeller R.W."/>
            <person name="Hastings K.E."/>
            <person name="Lemaire P."/>
            <person name="Lindquist E."/>
            <person name="Endo T."/>
            <person name="Hotta K."/>
            <person name="Inaba K."/>
        </authorList>
    </citation>
    <scope>NUCLEOTIDE SEQUENCE [LARGE SCALE GENOMIC DNA]</scope>
    <source>
        <strain evidence="3">wild type</strain>
    </source>
</reference>
<dbReference type="Pfam" id="PF19036">
    <property type="entry name" value="Fuz_longin_1"/>
    <property type="match status" value="1"/>
</dbReference>
<dbReference type="HOGENOM" id="CLU_041212_1_0_1"/>
<keyword evidence="4" id="KW-1185">Reference proteome</keyword>
<dbReference type="InParanoid" id="F7A2I6"/>
<dbReference type="PANTHER" id="PTHR13559">
    <property type="entry name" value="INTRACELLULAR TRAFFIC PROTEIN-RELATED"/>
    <property type="match status" value="1"/>
</dbReference>
<evidence type="ECO:0000259" key="1">
    <source>
        <dbReference type="Pfam" id="PF19036"/>
    </source>
</evidence>
<reference evidence="3" key="3">
    <citation type="submission" date="2025-08" db="UniProtKB">
        <authorList>
            <consortium name="Ensembl"/>
        </authorList>
    </citation>
    <scope>IDENTIFICATION</scope>
</reference>
<evidence type="ECO:0000313" key="3">
    <source>
        <dbReference type="Ensembl" id="ENSCINP00000015821.3"/>
    </source>
</evidence>